<reference evidence="9 10" key="1">
    <citation type="submission" date="2019-09" db="EMBL/GenBank/DDBJ databases">
        <title>Genomic sequencing of 4 copper resistant soil isolates.</title>
        <authorList>
            <person name="Havryliuk O."/>
        </authorList>
    </citation>
    <scope>NUCLEOTIDE SEQUENCE [LARGE SCALE GENOMIC DNA]</scope>
    <source>
        <strain evidence="9 10">UKR4</strain>
    </source>
</reference>
<evidence type="ECO:0000256" key="6">
    <source>
        <dbReference type="ARBA" id="ARBA00023237"/>
    </source>
</evidence>
<comment type="similarity">
    <text evidence="1 8">Belongs to the outer membrane factor (OMF) (TC 1.B.17) family.</text>
</comment>
<dbReference type="Gene3D" id="2.20.200.10">
    <property type="entry name" value="Outer membrane efflux proteins (OEP)"/>
    <property type="match status" value="1"/>
</dbReference>
<organism evidence="9 10">
    <name type="scientific">Pseudomonas veronii</name>
    <dbReference type="NCBI Taxonomy" id="76761"/>
    <lineage>
        <taxon>Bacteria</taxon>
        <taxon>Pseudomonadati</taxon>
        <taxon>Pseudomonadota</taxon>
        <taxon>Gammaproteobacteria</taxon>
        <taxon>Pseudomonadales</taxon>
        <taxon>Pseudomonadaceae</taxon>
        <taxon>Pseudomonas</taxon>
    </lineage>
</organism>
<dbReference type="Gene3D" id="1.20.1600.10">
    <property type="entry name" value="Outer membrane efflux proteins (OEP)"/>
    <property type="match status" value="1"/>
</dbReference>
<dbReference type="NCBIfam" id="TIGR01845">
    <property type="entry name" value="outer_NodT"/>
    <property type="match status" value="1"/>
</dbReference>
<dbReference type="InterPro" id="IPR003423">
    <property type="entry name" value="OMP_efflux"/>
</dbReference>
<dbReference type="PANTHER" id="PTHR30203">
    <property type="entry name" value="OUTER MEMBRANE CATION EFFLUX PROTEIN"/>
    <property type="match status" value="1"/>
</dbReference>
<evidence type="ECO:0000256" key="1">
    <source>
        <dbReference type="ARBA" id="ARBA00007613"/>
    </source>
</evidence>
<dbReference type="GO" id="GO:0015562">
    <property type="term" value="F:efflux transmembrane transporter activity"/>
    <property type="evidence" value="ECO:0007669"/>
    <property type="project" value="InterPro"/>
</dbReference>
<dbReference type="AlphaFoldDB" id="A0A5M8F6Y7"/>
<keyword evidence="7 8" id="KW-0449">Lipoprotein</keyword>
<evidence type="ECO:0000256" key="7">
    <source>
        <dbReference type="ARBA" id="ARBA00023288"/>
    </source>
</evidence>
<keyword evidence="3 8" id="KW-0812">Transmembrane</keyword>
<sequence length="483" mass="52693">MPSSVIVALHRTPLAVVLSALVACGHVPSTQVTAQPAPRLSVETSDALPDHWWQLYRDPQLDALVEKALRENKDLEAAGAHVDALLAQLQQFEGERRASTTLSYGLDYGRSRDDQTLAKASGQSADGQWSHTPQFSLSYTLDLWGAVRYRIAAARADAQVARAMEDEWRVTVAAQTARAYAQACVYTQQAQVQRHSVQLLEQSVDITQRLRHAGAATELDVARLQGLLEETRAPLPMFTARRQSALYELAALSGQTPEKVIALRCAQAPQLQAPLPVGEGWALVQRRADIRRAEARLRSATASTGVARAQLYPRITFGAMLGSSAASLGKLGNADAVVYGIGPLLSWQFPDRQIAHARISQRQAETHQALAQFDATVLGALKQVEQALALYQGEQQRRQAVADALDNSRRAFDLARRGFQAGGLDALQLLDSERNRVSLEARLAQVDLQLINRQIDVFQALGGGWQRDDPASSLTVNTLGARP</sequence>
<evidence type="ECO:0000256" key="8">
    <source>
        <dbReference type="RuleBase" id="RU362097"/>
    </source>
</evidence>
<proteinExistence type="inferred from homology"/>
<keyword evidence="5 8" id="KW-0564">Palmitate</keyword>
<dbReference type="Pfam" id="PF02321">
    <property type="entry name" value="OEP"/>
    <property type="match status" value="2"/>
</dbReference>
<dbReference type="SUPFAM" id="SSF56954">
    <property type="entry name" value="Outer membrane efflux proteins (OEP)"/>
    <property type="match status" value="1"/>
</dbReference>
<evidence type="ECO:0000256" key="4">
    <source>
        <dbReference type="ARBA" id="ARBA00023136"/>
    </source>
</evidence>
<keyword evidence="6" id="KW-0998">Cell outer membrane</keyword>
<dbReference type="RefSeq" id="WP_024074441.1">
    <property type="nucleotide sequence ID" value="NZ_VWXT01000204.1"/>
</dbReference>
<dbReference type="PANTHER" id="PTHR30203:SF21">
    <property type="entry name" value="OUTER MEMBRANE COMPONENT OF MULTIDRUG EFFLUX PUMP-RELATED"/>
    <property type="match status" value="1"/>
</dbReference>
<evidence type="ECO:0000313" key="10">
    <source>
        <dbReference type="Proteomes" id="UP000323909"/>
    </source>
</evidence>
<dbReference type="Proteomes" id="UP000323909">
    <property type="component" value="Unassembled WGS sequence"/>
</dbReference>
<dbReference type="EMBL" id="VWXT01000204">
    <property type="protein sequence ID" value="KAA6179510.1"/>
    <property type="molecule type" value="Genomic_DNA"/>
</dbReference>
<gene>
    <name evidence="9" type="ORF">F3K53_13835</name>
</gene>
<keyword evidence="4 8" id="KW-0472">Membrane</keyword>
<protein>
    <submittedName>
        <fullName evidence="9">Efflux transporter outer membrane subunit</fullName>
    </submittedName>
</protein>
<keyword evidence="2 8" id="KW-1134">Transmembrane beta strand</keyword>
<dbReference type="InterPro" id="IPR010131">
    <property type="entry name" value="MdtP/NodT-like"/>
</dbReference>
<evidence type="ECO:0000256" key="5">
    <source>
        <dbReference type="ARBA" id="ARBA00023139"/>
    </source>
</evidence>
<evidence type="ECO:0000256" key="2">
    <source>
        <dbReference type="ARBA" id="ARBA00022452"/>
    </source>
</evidence>
<evidence type="ECO:0000313" key="9">
    <source>
        <dbReference type="EMBL" id="KAA6179510.1"/>
    </source>
</evidence>
<dbReference type="GO" id="GO:0009279">
    <property type="term" value="C:cell outer membrane"/>
    <property type="evidence" value="ECO:0007669"/>
    <property type="project" value="UniProtKB-SubCell"/>
</dbReference>
<accession>A0A5M8F6Y7</accession>
<evidence type="ECO:0000256" key="3">
    <source>
        <dbReference type="ARBA" id="ARBA00022692"/>
    </source>
</evidence>
<comment type="caution">
    <text evidence="9">The sequence shown here is derived from an EMBL/GenBank/DDBJ whole genome shotgun (WGS) entry which is preliminary data.</text>
</comment>
<comment type="subcellular location">
    <subcellularLocation>
        <location evidence="8">Cell outer membrane</location>
        <topology evidence="8">Lipid-anchor</topology>
    </subcellularLocation>
</comment>
<name>A0A5M8F6Y7_PSEVE</name>